<evidence type="ECO:0000313" key="1">
    <source>
        <dbReference type="EMBL" id="GAN32897.1"/>
    </source>
</evidence>
<proteinExistence type="predicted"/>
<sequence>MFRIAGDFVHPETILCTGLDYKILAALSESISKIGCLSYGVADVAD</sequence>
<accession>A0ABQ0JW97</accession>
<protein>
    <submittedName>
        <fullName evidence="1">Uncharacterized protein</fullName>
    </submittedName>
</protein>
<dbReference type="RefSeq" id="WP_157842415.1">
    <property type="nucleotide sequence ID" value="NZ_BAFN01000001.1"/>
</dbReference>
<name>A0ABQ0JW97_9BACT</name>
<keyword evidence="2" id="KW-1185">Reference proteome</keyword>
<dbReference type="Proteomes" id="UP000032309">
    <property type="component" value="Unassembled WGS sequence"/>
</dbReference>
<organism evidence="1 2">
    <name type="scientific">Candidatus Brocadia sinica JPN1</name>
    <dbReference type="NCBI Taxonomy" id="1197129"/>
    <lineage>
        <taxon>Bacteria</taxon>
        <taxon>Pseudomonadati</taxon>
        <taxon>Planctomycetota</taxon>
        <taxon>Candidatus Brocadiia</taxon>
        <taxon>Candidatus Brocadiales</taxon>
        <taxon>Candidatus Brocadiaceae</taxon>
        <taxon>Candidatus Brocadia</taxon>
    </lineage>
</organism>
<gene>
    <name evidence="1" type="ORF">BROSI_A1412</name>
</gene>
<dbReference type="EMBL" id="BAFN01000001">
    <property type="protein sequence ID" value="GAN32897.1"/>
    <property type="molecule type" value="Genomic_DNA"/>
</dbReference>
<comment type="caution">
    <text evidence="1">The sequence shown here is derived from an EMBL/GenBank/DDBJ whole genome shotgun (WGS) entry which is preliminary data.</text>
</comment>
<evidence type="ECO:0000313" key="2">
    <source>
        <dbReference type="Proteomes" id="UP000032309"/>
    </source>
</evidence>
<reference evidence="2" key="1">
    <citation type="journal article" date="2015" name="Genome Announc.">
        <title>Draft Genome Sequence of an Anaerobic Ammonium-Oxidizing Bacterium, "Candidatus Brocadia sinica".</title>
        <authorList>
            <person name="Oshiki M."/>
            <person name="Shinyako-Hata K."/>
            <person name="Satoh H."/>
            <person name="Okabe S."/>
        </authorList>
    </citation>
    <scope>NUCLEOTIDE SEQUENCE [LARGE SCALE GENOMIC DNA]</scope>
    <source>
        <strain evidence="2">JPN1</strain>
    </source>
</reference>